<proteinExistence type="inferred from homology"/>
<reference evidence="6" key="1">
    <citation type="submission" date="2021-02" db="EMBL/GenBank/DDBJ databases">
        <authorList>
            <person name="Nowell W R."/>
        </authorList>
    </citation>
    <scope>NUCLEOTIDE SEQUENCE</scope>
</reference>
<dbReference type="SUPFAM" id="SSF100950">
    <property type="entry name" value="NagB/RpiA/CoA transferase-like"/>
    <property type="match status" value="1"/>
</dbReference>
<dbReference type="InterPro" id="IPR002698">
    <property type="entry name" value="FTHF_cligase"/>
</dbReference>
<dbReference type="PANTHER" id="PTHR23407:SF1">
    <property type="entry name" value="5-FORMYLTETRAHYDROFOLATE CYCLO-LIGASE"/>
    <property type="match status" value="1"/>
</dbReference>
<dbReference type="Gene3D" id="3.40.50.10420">
    <property type="entry name" value="NagB/RpiA/CoA transferase-like"/>
    <property type="match status" value="1"/>
</dbReference>
<dbReference type="EC" id="6.3.3.2" evidence="5"/>
<evidence type="ECO:0000256" key="4">
    <source>
        <dbReference type="ARBA" id="ARBA00036539"/>
    </source>
</evidence>
<protein>
    <recommendedName>
        <fullName evidence="5">5-formyltetrahydrofolate cyclo-ligase</fullName>
        <ecNumber evidence="5">6.3.3.2</ecNumber>
    </recommendedName>
</protein>
<comment type="similarity">
    <text evidence="1">Belongs to the 5-formyltetrahydrofolate cyclo-ligase family.</text>
</comment>
<dbReference type="FunFam" id="3.40.50.10420:FF:000007">
    <property type="entry name" value="5-formyltetrahydrofolate cyclo-ligase"/>
    <property type="match status" value="1"/>
</dbReference>
<evidence type="ECO:0000256" key="2">
    <source>
        <dbReference type="ARBA" id="ARBA00022741"/>
    </source>
</evidence>
<dbReference type="AlphaFoldDB" id="A0A816UK48"/>
<accession>A0A816UK48</accession>
<evidence type="ECO:0000256" key="1">
    <source>
        <dbReference type="ARBA" id="ARBA00010638"/>
    </source>
</evidence>
<dbReference type="GO" id="GO:0035999">
    <property type="term" value="P:tetrahydrofolate interconversion"/>
    <property type="evidence" value="ECO:0007669"/>
    <property type="project" value="TreeGrafter"/>
</dbReference>
<dbReference type="Pfam" id="PF01812">
    <property type="entry name" value="5-FTHF_cyc-lig"/>
    <property type="match status" value="1"/>
</dbReference>
<comment type="caution">
    <text evidence="6">The sequence shown here is derived from an EMBL/GenBank/DDBJ whole genome shotgun (WGS) entry which is preliminary data.</text>
</comment>
<dbReference type="GO" id="GO:0005739">
    <property type="term" value="C:mitochondrion"/>
    <property type="evidence" value="ECO:0007669"/>
    <property type="project" value="TreeGrafter"/>
</dbReference>
<dbReference type="GO" id="GO:0009396">
    <property type="term" value="P:folic acid-containing compound biosynthetic process"/>
    <property type="evidence" value="ECO:0007669"/>
    <property type="project" value="TreeGrafter"/>
</dbReference>
<dbReference type="GO" id="GO:0005524">
    <property type="term" value="F:ATP binding"/>
    <property type="evidence" value="ECO:0007669"/>
    <property type="project" value="UniProtKB-KW"/>
</dbReference>
<gene>
    <name evidence="6" type="ORF">XDN619_LOCUS20364</name>
</gene>
<dbReference type="InterPro" id="IPR037171">
    <property type="entry name" value="NagB/RpiA_transferase-like"/>
</dbReference>
<comment type="catalytic activity">
    <reaction evidence="4">
        <text>(6S)-5-formyl-5,6,7,8-tetrahydrofolate + ATP = (6R)-5,10-methenyltetrahydrofolate + ADP + phosphate</text>
        <dbReference type="Rhea" id="RHEA:10488"/>
        <dbReference type="ChEBI" id="CHEBI:30616"/>
        <dbReference type="ChEBI" id="CHEBI:43474"/>
        <dbReference type="ChEBI" id="CHEBI:57455"/>
        <dbReference type="ChEBI" id="CHEBI:57457"/>
        <dbReference type="ChEBI" id="CHEBI:456216"/>
        <dbReference type="EC" id="6.3.3.2"/>
    </reaction>
</comment>
<dbReference type="PANTHER" id="PTHR23407">
    <property type="entry name" value="ATPASE INHIBITOR/5-FORMYLTETRAHYDROFOLATE CYCLO-LIGASE"/>
    <property type="match status" value="1"/>
</dbReference>
<evidence type="ECO:0000256" key="5">
    <source>
        <dbReference type="ARBA" id="ARBA00038966"/>
    </source>
</evidence>
<dbReference type="Proteomes" id="UP000663887">
    <property type="component" value="Unassembled WGS sequence"/>
</dbReference>
<dbReference type="InterPro" id="IPR024185">
    <property type="entry name" value="FTHF_cligase-like_sf"/>
</dbReference>
<dbReference type="EMBL" id="CAJNRG010008976">
    <property type="protein sequence ID" value="CAF2109001.1"/>
    <property type="molecule type" value="Genomic_DNA"/>
</dbReference>
<keyword evidence="2" id="KW-0547">Nucleotide-binding</keyword>
<evidence type="ECO:0000256" key="3">
    <source>
        <dbReference type="ARBA" id="ARBA00022840"/>
    </source>
</evidence>
<sequence length="436" mass="52099">MTIAAKQILRGKIRHMLKTMSNEDRIYQSNIVTNYLLHHPKYQSSRSISIYVNMNTEISTRNIIQHAFQSQKHVFIPRYCSKSMTMVRVYSLDDLDSLPMTKWNIRQPNLDDHTREIATNNIDLIIVPGLGFTLDGSRLGHGKGYYDRYLNSLNGNFYTIGLAFREQILEKNSIPMNSADIHLNESKLSKPCKQLYALIENDNYFWMILIKNHFAFKLYQRYVHEIFYNKKNSDYGLYRTDKDKEKSKKFFRENQGVHICITWLLNMLNGKDNSDGYLAYKSIRKQKLRPFTYEFKMSVTIEEFFEYYFKTNKCKFKSILPGIYEIICRIKLDKNEEYLTYYNESCSQDRHIEKSVQCYFYALADHGLDCECDEEKMNFEWFASNYLLHGNQNWFNQTMGEIKVLKLSDIYFGFRIKYDYCYRNILFDYIQLNIVE</sequence>
<evidence type="ECO:0000313" key="7">
    <source>
        <dbReference type="Proteomes" id="UP000663887"/>
    </source>
</evidence>
<dbReference type="GO" id="GO:0030272">
    <property type="term" value="F:5-formyltetrahydrofolate cyclo-ligase activity"/>
    <property type="evidence" value="ECO:0007669"/>
    <property type="project" value="UniProtKB-EC"/>
</dbReference>
<evidence type="ECO:0000313" key="6">
    <source>
        <dbReference type="EMBL" id="CAF2109001.1"/>
    </source>
</evidence>
<name>A0A816UK48_9BILA</name>
<keyword evidence="3" id="KW-0067">ATP-binding</keyword>
<dbReference type="NCBIfam" id="TIGR02727">
    <property type="entry name" value="MTHFS_bact"/>
    <property type="match status" value="1"/>
</dbReference>
<organism evidence="6 7">
    <name type="scientific">Rotaria magnacalcarata</name>
    <dbReference type="NCBI Taxonomy" id="392030"/>
    <lineage>
        <taxon>Eukaryota</taxon>
        <taxon>Metazoa</taxon>
        <taxon>Spiralia</taxon>
        <taxon>Gnathifera</taxon>
        <taxon>Rotifera</taxon>
        <taxon>Eurotatoria</taxon>
        <taxon>Bdelloidea</taxon>
        <taxon>Philodinida</taxon>
        <taxon>Philodinidae</taxon>
        <taxon>Rotaria</taxon>
    </lineage>
</organism>